<reference evidence="1" key="1">
    <citation type="submission" date="2021-01" db="EMBL/GenBank/DDBJ databases">
        <title>Chromosome-level genome assembly of a human fungal pathogen reveals clustering of transcriptionally co-regulated genes.</title>
        <authorList>
            <person name="Voorhies M."/>
            <person name="Cohen S."/>
            <person name="Shea T.P."/>
            <person name="Petrus S."/>
            <person name="Munoz J.F."/>
            <person name="Poplawski S."/>
            <person name="Goldman W.E."/>
            <person name="Michael T."/>
            <person name="Cuomo C.A."/>
            <person name="Sil A."/>
            <person name="Beyhan S."/>
        </authorList>
    </citation>
    <scope>NUCLEOTIDE SEQUENCE</scope>
    <source>
        <strain evidence="1">WU24</strain>
    </source>
</reference>
<evidence type="ECO:0000313" key="1">
    <source>
        <dbReference type="EMBL" id="QSS57992.1"/>
    </source>
</evidence>
<sequence length="183" mass="20583">MDPTTLLLALAGRFSSEKMVCLPDVHEESHLCFASEAQVTLIRAPTIILGTNLRCRFDGQTSASWRPLQQPNKTARSCAQITHDPREVRGKVYFPSSCGLLARTFQNEWVRAWILSSLKSSILCTAQFDDYFHFLSAASSPAVMRTQCAADTIWQSPQHPCIFFAQLINLFKPKRTYQGLVIT</sequence>
<organism evidence="1 2">
    <name type="scientific">Ajellomyces capsulatus</name>
    <name type="common">Darling's disease fungus</name>
    <name type="synonym">Histoplasma capsulatum</name>
    <dbReference type="NCBI Taxonomy" id="5037"/>
    <lineage>
        <taxon>Eukaryota</taxon>
        <taxon>Fungi</taxon>
        <taxon>Dikarya</taxon>
        <taxon>Ascomycota</taxon>
        <taxon>Pezizomycotina</taxon>
        <taxon>Eurotiomycetes</taxon>
        <taxon>Eurotiomycetidae</taxon>
        <taxon>Onygenales</taxon>
        <taxon>Ajellomycetaceae</taxon>
        <taxon>Histoplasma</taxon>
    </lineage>
</organism>
<dbReference type="AlphaFoldDB" id="A0A8A1M0P2"/>
<proteinExistence type="predicted"/>
<dbReference type="VEuPathDB" id="FungiDB:I7I51_07411"/>
<accession>A0A8A1M0P2</accession>
<dbReference type="Proteomes" id="UP000663671">
    <property type="component" value="Chromosome 2"/>
</dbReference>
<name>A0A8A1M0P2_AJECA</name>
<dbReference type="EMBL" id="CP069109">
    <property type="protein sequence ID" value="QSS57992.1"/>
    <property type="molecule type" value="Genomic_DNA"/>
</dbReference>
<evidence type="ECO:0000313" key="2">
    <source>
        <dbReference type="Proteomes" id="UP000663671"/>
    </source>
</evidence>
<protein>
    <submittedName>
        <fullName evidence="1">Uncharacterized protein</fullName>
    </submittedName>
</protein>
<gene>
    <name evidence="1" type="ORF">I7I51_07411</name>
</gene>